<dbReference type="GeneID" id="37133088"/>
<evidence type="ECO:0000313" key="2">
    <source>
        <dbReference type="Proteomes" id="UP000248340"/>
    </source>
</evidence>
<dbReference type="OrthoDB" id="10432059at2759"/>
<proteinExistence type="predicted"/>
<organism evidence="1 2">
    <name type="scientific">Aspergillus uvarum CBS 121591</name>
    <dbReference type="NCBI Taxonomy" id="1448315"/>
    <lineage>
        <taxon>Eukaryota</taxon>
        <taxon>Fungi</taxon>
        <taxon>Dikarya</taxon>
        <taxon>Ascomycota</taxon>
        <taxon>Pezizomycotina</taxon>
        <taxon>Eurotiomycetes</taxon>
        <taxon>Eurotiomycetidae</taxon>
        <taxon>Eurotiales</taxon>
        <taxon>Aspergillaceae</taxon>
        <taxon>Aspergillus</taxon>
        <taxon>Aspergillus subgen. Circumdati</taxon>
    </lineage>
</organism>
<keyword evidence="2" id="KW-1185">Reference proteome</keyword>
<dbReference type="RefSeq" id="XP_025488109.1">
    <property type="nucleotide sequence ID" value="XM_025630347.1"/>
</dbReference>
<reference evidence="1 2" key="1">
    <citation type="submission" date="2016-12" db="EMBL/GenBank/DDBJ databases">
        <title>The genomes of Aspergillus section Nigri reveals drivers in fungal speciation.</title>
        <authorList>
            <consortium name="DOE Joint Genome Institute"/>
            <person name="Vesth T.C."/>
            <person name="Nybo J."/>
            <person name="Theobald S."/>
            <person name="Brandl J."/>
            <person name="Frisvad J.C."/>
            <person name="Nielsen K.F."/>
            <person name="Lyhne E.K."/>
            <person name="Kogle M.E."/>
            <person name="Kuo A."/>
            <person name="Riley R."/>
            <person name="Clum A."/>
            <person name="Nolan M."/>
            <person name="Lipzen A."/>
            <person name="Salamov A."/>
            <person name="Henrissat B."/>
            <person name="Wiebenga A."/>
            <person name="De Vries R.P."/>
            <person name="Grigoriev I.V."/>
            <person name="Mortensen U.H."/>
            <person name="Andersen M.R."/>
            <person name="Baker S.E."/>
        </authorList>
    </citation>
    <scope>NUCLEOTIDE SEQUENCE [LARGE SCALE GENOMIC DNA]</scope>
    <source>
        <strain evidence="1 2">CBS 121591</strain>
    </source>
</reference>
<dbReference type="EMBL" id="KZ821735">
    <property type="protein sequence ID" value="PYH77909.1"/>
    <property type="molecule type" value="Genomic_DNA"/>
</dbReference>
<protein>
    <submittedName>
        <fullName evidence="1">Uncharacterized protein</fullName>
    </submittedName>
</protein>
<name>A0A319C297_9EURO</name>
<sequence length="189" mass="21078">MWRATVASNLPGHHEKGDRDAWVLDRLARFMWEIGAFGELHATTTQETSEAKEILVICMSVDPESWVWFSAWACVESETMGHGRLRSLAGRETDPSCTPLVCMGYASRQHWPRVDQSHCDAGGAVKSRNSWAQTSDAHFQASGDCVQDQSAVWMECFDAHSRFICFACSHLGSVVVLLQALFLFEPTVP</sequence>
<accession>A0A319C297</accession>
<dbReference type="AlphaFoldDB" id="A0A319C297"/>
<dbReference type="VEuPathDB" id="FungiDB:BO82DRAFT_171048"/>
<gene>
    <name evidence="1" type="ORF">BO82DRAFT_171048</name>
</gene>
<dbReference type="Proteomes" id="UP000248340">
    <property type="component" value="Unassembled WGS sequence"/>
</dbReference>
<evidence type="ECO:0000313" key="1">
    <source>
        <dbReference type="EMBL" id="PYH77909.1"/>
    </source>
</evidence>